<dbReference type="EMBL" id="AP014959">
    <property type="protein sequence ID" value="BAS82838.1"/>
    <property type="molecule type" value="Genomic_DNA"/>
</dbReference>
<reference evidence="1 2" key="3">
    <citation type="journal article" date="2013" name="Rice">
        <title>Improvement of the Oryza sativa Nipponbare reference genome using next generation sequence and optical map data.</title>
        <authorList>
            <person name="Kawahara Y."/>
            <person name="de la Bastide M."/>
            <person name="Hamilton J.P."/>
            <person name="Kanamori H."/>
            <person name="McCombie W.R."/>
            <person name="Ouyang S."/>
            <person name="Schwartz D.C."/>
            <person name="Tanaka T."/>
            <person name="Wu J."/>
            <person name="Zhou S."/>
            <person name="Childs K.L."/>
            <person name="Davidson R.M."/>
            <person name="Lin H."/>
            <person name="Quesada-Ocampo L."/>
            <person name="Vaillancourt B."/>
            <person name="Sakai H."/>
            <person name="Lee S.S."/>
            <person name="Kim J."/>
            <person name="Numa H."/>
            <person name="Itoh T."/>
            <person name="Buell C.R."/>
            <person name="Matsumoto T."/>
        </authorList>
    </citation>
    <scope>NUCLEOTIDE SEQUENCE [LARGE SCALE GENOMIC DNA]</scope>
    <source>
        <strain evidence="2">cv. Nipponbare</strain>
    </source>
</reference>
<evidence type="ECO:0000313" key="2">
    <source>
        <dbReference type="Proteomes" id="UP000059680"/>
    </source>
</evidence>
<name>A0A0P0VUB8_ORYSJ</name>
<gene>
    <name evidence="1" type="ordered locus">Os03g0202901</name>
    <name evidence="1" type="ORF">OSNPB_030202901</name>
</gene>
<reference evidence="2" key="1">
    <citation type="journal article" date="2005" name="Nature">
        <title>The map-based sequence of the rice genome.</title>
        <authorList>
            <consortium name="International rice genome sequencing project (IRGSP)"/>
            <person name="Matsumoto T."/>
            <person name="Wu J."/>
            <person name="Kanamori H."/>
            <person name="Katayose Y."/>
            <person name="Fujisawa M."/>
            <person name="Namiki N."/>
            <person name="Mizuno H."/>
            <person name="Yamamoto K."/>
            <person name="Antonio B.A."/>
            <person name="Baba T."/>
            <person name="Sakata K."/>
            <person name="Nagamura Y."/>
            <person name="Aoki H."/>
            <person name="Arikawa K."/>
            <person name="Arita K."/>
            <person name="Bito T."/>
            <person name="Chiden Y."/>
            <person name="Fujitsuka N."/>
            <person name="Fukunaka R."/>
            <person name="Hamada M."/>
            <person name="Harada C."/>
            <person name="Hayashi A."/>
            <person name="Hijishita S."/>
            <person name="Honda M."/>
            <person name="Hosokawa S."/>
            <person name="Ichikawa Y."/>
            <person name="Idonuma A."/>
            <person name="Iijima M."/>
            <person name="Ikeda M."/>
            <person name="Ikeno M."/>
            <person name="Ito K."/>
            <person name="Ito S."/>
            <person name="Ito T."/>
            <person name="Ito Y."/>
            <person name="Ito Y."/>
            <person name="Iwabuchi A."/>
            <person name="Kamiya K."/>
            <person name="Karasawa W."/>
            <person name="Kurita K."/>
            <person name="Katagiri S."/>
            <person name="Kikuta A."/>
            <person name="Kobayashi H."/>
            <person name="Kobayashi N."/>
            <person name="Machita K."/>
            <person name="Maehara T."/>
            <person name="Masukawa M."/>
            <person name="Mizubayashi T."/>
            <person name="Mukai Y."/>
            <person name="Nagasaki H."/>
            <person name="Nagata Y."/>
            <person name="Naito S."/>
            <person name="Nakashima M."/>
            <person name="Nakama Y."/>
            <person name="Nakamichi Y."/>
            <person name="Nakamura M."/>
            <person name="Meguro A."/>
            <person name="Negishi M."/>
            <person name="Ohta I."/>
            <person name="Ohta T."/>
            <person name="Okamoto M."/>
            <person name="Ono N."/>
            <person name="Saji S."/>
            <person name="Sakaguchi M."/>
            <person name="Sakai K."/>
            <person name="Shibata M."/>
            <person name="Shimokawa T."/>
            <person name="Song J."/>
            <person name="Takazaki Y."/>
            <person name="Terasawa K."/>
            <person name="Tsugane M."/>
            <person name="Tsuji K."/>
            <person name="Ueda S."/>
            <person name="Waki K."/>
            <person name="Yamagata H."/>
            <person name="Yamamoto M."/>
            <person name="Yamamoto S."/>
            <person name="Yamane H."/>
            <person name="Yoshiki S."/>
            <person name="Yoshihara R."/>
            <person name="Yukawa K."/>
            <person name="Zhong H."/>
            <person name="Yano M."/>
            <person name="Yuan Q."/>
            <person name="Ouyang S."/>
            <person name="Liu J."/>
            <person name="Jones K.M."/>
            <person name="Gansberger K."/>
            <person name="Moffat K."/>
            <person name="Hill J."/>
            <person name="Bera J."/>
            <person name="Fadrosh D."/>
            <person name="Jin S."/>
            <person name="Johri S."/>
            <person name="Kim M."/>
            <person name="Overton L."/>
            <person name="Reardon M."/>
            <person name="Tsitrin T."/>
            <person name="Vuong H."/>
            <person name="Weaver B."/>
            <person name="Ciecko A."/>
            <person name="Tallon L."/>
            <person name="Jackson J."/>
            <person name="Pai G."/>
            <person name="Aken S.V."/>
            <person name="Utterback T."/>
            <person name="Reidmuller S."/>
            <person name="Feldblyum T."/>
            <person name="Hsiao J."/>
            <person name="Zismann V."/>
            <person name="Iobst S."/>
            <person name="de Vazeille A.R."/>
            <person name="Buell C.R."/>
            <person name="Ying K."/>
            <person name="Li Y."/>
            <person name="Lu T."/>
            <person name="Huang Y."/>
            <person name="Zhao Q."/>
            <person name="Feng Q."/>
            <person name="Zhang L."/>
            <person name="Zhu J."/>
            <person name="Weng Q."/>
            <person name="Mu J."/>
            <person name="Lu Y."/>
            <person name="Fan D."/>
            <person name="Liu Y."/>
            <person name="Guan J."/>
            <person name="Zhang Y."/>
            <person name="Yu S."/>
            <person name="Liu X."/>
            <person name="Zhang Y."/>
            <person name="Hong G."/>
            <person name="Han B."/>
            <person name="Choisne N."/>
            <person name="Demange N."/>
            <person name="Orjeda G."/>
            <person name="Samain S."/>
            <person name="Cattolico L."/>
            <person name="Pelletier E."/>
            <person name="Couloux A."/>
            <person name="Segurens B."/>
            <person name="Wincker P."/>
            <person name="D'Hont A."/>
            <person name="Scarpelli C."/>
            <person name="Weissenbach J."/>
            <person name="Salanoubat M."/>
            <person name="Quetier F."/>
            <person name="Yu Y."/>
            <person name="Kim H.R."/>
            <person name="Rambo T."/>
            <person name="Currie J."/>
            <person name="Collura K."/>
            <person name="Luo M."/>
            <person name="Yang T."/>
            <person name="Ammiraju J.S.S."/>
            <person name="Engler F."/>
            <person name="Soderlund C."/>
            <person name="Wing R.A."/>
            <person name="Palmer L.E."/>
            <person name="de la Bastide M."/>
            <person name="Spiegel L."/>
            <person name="Nascimento L."/>
            <person name="Zutavern T."/>
            <person name="O'Shaughnessy A."/>
            <person name="Dike S."/>
            <person name="Dedhia N."/>
            <person name="Preston R."/>
            <person name="Balija V."/>
            <person name="McCombie W.R."/>
            <person name="Chow T."/>
            <person name="Chen H."/>
            <person name="Chung M."/>
            <person name="Chen C."/>
            <person name="Shaw J."/>
            <person name="Wu H."/>
            <person name="Hsiao K."/>
            <person name="Chao Y."/>
            <person name="Chu M."/>
            <person name="Cheng C."/>
            <person name="Hour A."/>
            <person name="Lee P."/>
            <person name="Lin S."/>
            <person name="Lin Y."/>
            <person name="Liou J."/>
            <person name="Liu S."/>
            <person name="Hsing Y."/>
            <person name="Raghuvanshi S."/>
            <person name="Mohanty A."/>
            <person name="Bharti A.K."/>
            <person name="Gaur A."/>
            <person name="Gupta V."/>
            <person name="Kumar D."/>
            <person name="Ravi V."/>
            <person name="Vij S."/>
            <person name="Kapur A."/>
            <person name="Khurana P."/>
            <person name="Khurana P."/>
            <person name="Khurana J.P."/>
            <person name="Tyagi A.K."/>
            <person name="Gaikwad K."/>
            <person name="Singh A."/>
            <person name="Dalal V."/>
            <person name="Srivastava S."/>
            <person name="Dixit A."/>
            <person name="Pal A.K."/>
            <person name="Ghazi I.A."/>
            <person name="Yadav M."/>
            <person name="Pandit A."/>
            <person name="Bhargava A."/>
            <person name="Sureshbabu K."/>
            <person name="Batra K."/>
            <person name="Sharma T.R."/>
            <person name="Mohapatra T."/>
            <person name="Singh N.K."/>
            <person name="Messing J."/>
            <person name="Nelson A.B."/>
            <person name="Fuks G."/>
            <person name="Kavchok S."/>
            <person name="Keizer G."/>
            <person name="Linton E."/>
            <person name="Llaca V."/>
            <person name="Song R."/>
            <person name="Tanyolac B."/>
            <person name="Young S."/>
            <person name="Ho-Il K."/>
            <person name="Hahn J.H."/>
            <person name="Sangsakoo G."/>
            <person name="Vanavichit A."/>
            <person name="de Mattos Luiz.A.T."/>
            <person name="Zimmer P.D."/>
            <person name="Malone G."/>
            <person name="Dellagostin O."/>
            <person name="de Oliveira A.C."/>
            <person name="Bevan M."/>
            <person name="Bancroft I."/>
            <person name="Minx P."/>
            <person name="Cordum H."/>
            <person name="Wilson R."/>
            <person name="Cheng Z."/>
            <person name="Jin W."/>
            <person name="Jiang J."/>
            <person name="Leong S.A."/>
            <person name="Iwama H."/>
            <person name="Gojobori T."/>
            <person name="Itoh T."/>
            <person name="Niimura Y."/>
            <person name="Fujii Y."/>
            <person name="Habara T."/>
            <person name="Sakai H."/>
            <person name="Sato Y."/>
            <person name="Wilson G."/>
            <person name="Kumar K."/>
            <person name="McCouch S."/>
            <person name="Juretic N."/>
            <person name="Hoen D."/>
            <person name="Wright S."/>
            <person name="Bruskiewich R."/>
            <person name="Bureau T."/>
            <person name="Miyao A."/>
            <person name="Hirochika H."/>
            <person name="Nishikawa T."/>
            <person name="Kadowaki K."/>
            <person name="Sugiura M."/>
            <person name="Burr B."/>
            <person name="Sasaki T."/>
        </authorList>
    </citation>
    <scope>NUCLEOTIDE SEQUENCE [LARGE SCALE GENOMIC DNA]</scope>
    <source>
        <strain evidence="2">cv. Nipponbare</strain>
    </source>
</reference>
<proteinExistence type="predicted"/>
<dbReference type="Proteomes" id="UP000059680">
    <property type="component" value="Chromosome 3"/>
</dbReference>
<accession>A0A0P0VUB8</accession>
<sequence>MDKFCCGSGSSRVRVRSDPTDWRQPIVEPSLISWPIKRDIGQCHVSTIAETDAKSMEMRIIVAITTQVVFALRLASFSIGINGLNDEAEFQINHE</sequence>
<keyword evidence="2" id="KW-1185">Reference proteome</keyword>
<dbReference type="PaxDb" id="39947-A0A0P0VUB8"/>
<protein>
    <submittedName>
        <fullName evidence="1">Os03g0202901 protein</fullName>
    </submittedName>
</protein>
<dbReference type="AlphaFoldDB" id="A0A0P0VUB8"/>
<organism evidence="1 2">
    <name type="scientific">Oryza sativa subsp. japonica</name>
    <name type="common">Rice</name>
    <dbReference type="NCBI Taxonomy" id="39947"/>
    <lineage>
        <taxon>Eukaryota</taxon>
        <taxon>Viridiplantae</taxon>
        <taxon>Streptophyta</taxon>
        <taxon>Embryophyta</taxon>
        <taxon>Tracheophyta</taxon>
        <taxon>Spermatophyta</taxon>
        <taxon>Magnoliopsida</taxon>
        <taxon>Liliopsida</taxon>
        <taxon>Poales</taxon>
        <taxon>Poaceae</taxon>
        <taxon>BOP clade</taxon>
        <taxon>Oryzoideae</taxon>
        <taxon>Oryzeae</taxon>
        <taxon>Oryzinae</taxon>
        <taxon>Oryza</taxon>
        <taxon>Oryza sativa</taxon>
    </lineage>
</organism>
<evidence type="ECO:0000313" key="1">
    <source>
        <dbReference type="EMBL" id="BAS82838.1"/>
    </source>
</evidence>
<reference evidence="1 2" key="2">
    <citation type="journal article" date="2013" name="Plant Cell Physiol.">
        <title>Rice Annotation Project Database (RAP-DB): an integrative and interactive database for rice genomics.</title>
        <authorList>
            <person name="Sakai H."/>
            <person name="Lee S.S."/>
            <person name="Tanaka T."/>
            <person name="Numa H."/>
            <person name="Kim J."/>
            <person name="Kawahara Y."/>
            <person name="Wakimoto H."/>
            <person name="Yang C.C."/>
            <person name="Iwamoto M."/>
            <person name="Abe T."/>
            <person name="Yamada Y."/>
            <person name="Muto A."/>
            <person name="Inokuchi H."/>
            <person name="Ikemura T."/>
            <person name="Matsumoto T."/>
            <person name="Sasaki T."/>
            <person name="Itoh T."/>
        </authorList>
    </citation>
    <scope>NUCLEOTIDE SEQUENCE [LARGE SCALE GENOMIC DNA]</scope>
    <source>
        <strain evidence="2">cv. Nipponbare</strain>
    </source>
</reference>
<dbReference type="InParanoid" id="A0A0P0VUB8"/>